<feature type="compositionally biased region" description="Acidic residues" evidence="9">
    <location>
        <begin position="931"/>
        <end position="942"/>
    </location>
</feature>
<dbReference type="InterPro" id="IPR016024">
    <property type="entry name" value="ARM-type_fold"/>
</dbReference>
<keyword evidence="12" id="KW-1185">Reference proteome</keyword>
<dbReference type="PANTHER" id="PTHR14418">
    <property type="entry name" value="CONDENSIN COMPLEX SUBUNIT 3-RELATED"/>
    <property type="match status" value="1"/>
</dbReference>
<keyword evidence="8" id="KW-0175">Coiled coil</keyword>
<comment type="subcellular location">
    <subcellularLocation>
        <location evidence="1">Chromosome</location>
    </subcellularLocation>
</comment>
<feature type="region of interest" description="Disordered" evidence="9">
    <location>
        <begin position="810"/>
        <end position="833"/>
    </location>
</feature>
<organism evidence="11 12">
    <name type="scientific">Seminavis robusta</name>
    <dbReference type="NCBI Taxonomy" id="568900"/>
    <lineage>
        <taxon>Eukaryota</taxon>
        <taxon>Sar</taxon>
        <taxon>Stramenopiles</taxon>
        <taxon>Ochrophyta</taxon>
        <taxon>Bacillariophyta</taxon>
        <taxon>Bacillariophyceae</taxon>
        <taxon>Bacillariophycidae</taxon>
        <taxon>Naviculales</taxon>
        <taxon>Naviculaceae</taxon>
        <taxon>Seminavis</taxon>
    </lineage>
</organism>
<feature type="domain" description="Nuclear condensin complex subunit 3 C-terminal" evidence="10">
    <location>
        <begin position="556"/>
        <end position="882"/>
    </location>
</feature>
<dbReference type="Proteomes" id="UP001153069">
    <property type="component" value="Unassembled WGS sequence"/>
</dbReference>
<evidence type="ECO:0000256" key="8">
    <source>
        <dbReference type="SAM" id="Coils"/>
    </source>
</evidence>
<evidence type="ECO:0000256" key="6">
    <source>
        <dbReference type="ARBA" id="ARBA00023067"/>
    </source>
</evidence>
<keyword evidence="3" id="KW-0158">Chromosome</keyword>
<evidence type="ECO:0000256" key="1">
    <source>
        <dbReference type="ARBA" id="ARBA00004286"/>
    </source>
</evidence>
<comment type="caution">
    <text evidence="11">The sequence shown here is derived from an EMBL/GenBank/DDBJ whole genome shotgun (WGS) entry which is preliminary data.</text>
</comment>
<proteinExistence type="inferred from homology"/>
<feature type="region of interest" description="Disordered" evidence="9">
    <location>
        <begin position="931"/>
        <end position="1018"/>
    </location>
</feature>
<feature type="coiled-coil region" evidence="8">
    <location>
        <begin position="333"/>
        <end position="360"/>
    </location>
</feature>
<evidence type="ECO:0000313" key="12">
    <source>
        <dbReference type="Proteomes" id="UP001153069"/>
    </source>
</evidence>
<comment type="similarity">
    <text evidence="2">Belongs to the CND3 (condensin subunit 3) family.</text>
</comment>
<evidence type="ECO:0000256" key="4">
    <source>
        <dbReference type="ARBA" id="ARBA00022618"/>
    </source>
</evidence>
<dbReference type="Gene3D" id="1.25.10.10">
    <property type="entry name" value="Leucine-rich Repeat Variant"/>
    <property type="match status" value="2"/>
</dbReference>
<dbReference type="InterPro" id="IPR011989">
    <property type="entry name" value="ARM-like"/>
</dbReference>
<dbReference type="PANTHER" id="PTHR14418:SF5">
    <property type="entry name" value="CONDENSIN COMPLEX SUBUNIT 3"/>
    <property type="match status" value="1"/>
</dbReference>
<dbReference type="GO" id="GO:0000796">
    <property type="term" value="C:condensin complex"/>
    <property type="evidence" value="ECO:0007669"/>
    <property type="project" value="InterPro"/>
</dbReference>
<evidence type="ECO:0000256" key="9">
    <source>
        <dbReference type="SAM" id="MobiDB-lite"/>
    </source>
</evidence>
<gene>
    <name evidence="11" type="ORF">SEMRO_349_G123420.1</name>
</gene>
<evidence type="ECO:0000256" key="2">
    <source>
        <dbReference type="ARBA" id="ARBA00006533"/>
    </source>
</evidence>
<dbReference type="InterPro" id="IPR027165">
    <property type="entry name" value="CND3"/>
</dbReference>
<keyword evidence="4" id="KW-0132">Cell division</keyword>
<dbReference type="GO" id="GO:0007076">
    <property type="term" value="P:mitotic chromosome condensation"/>
    <property type="evidence" value="ECO:0007669"/>
    <property type="project" value="InterPro"/>
</dbReference>
<feature type="compositionally biased region" description="Basic and acidic residues" evidence="9">
    <location>
        <begin position="968"/>
        <end position="987"/>
    </location>
</feature>
<dbReference type="EMBL" id="CAICTM010000348">
    <property type="protein sequence ID" value="CAB9508485.1"/>
    <property type="molecule type" value="Genomic_DNA"/>
</dbReference>
<name>A0A9N8DUB8_9STRA</name>
<dbReference type="OrthoDB" id="27187at2759"/>
<protein>
    <submittedName>
        <fullName evidence="11">Non-SMC condensin I complex subunit G</fullName>
    </submittedName>
</protein>
<reference evidence="11" key="1">
    <citation type="submission" date="2020-06" db="EMBL/GenBank/DDBJ databases">
        <authorList>
            <consortium name="Plant Systems Biology data submission"/>
        </authorList>
    </citation>
    <scope>NUCLEOTIDE SEQUENCE</scope>
    <source>
        <strain evidence="11">D6</strain>
    </source>
</reference>
<dbReference type="GO" id="GO:0051301">
    <property type="term" value="P:cell division"/>
    <property type="evidence" value="ECO:0007669"/>
    <property type="project" value="UniProtKB-KW"/>
</dbReference>
<evidence type="ECO:0000256" key="5">
    <source>
        <dbReference type="ARBA" id="ARBA00022776"/>
    </source>
</evidence>
<feature type="compositionally biased region" description="Basic residues" evidence="9">
    <location>
        <begin position="1009"/>
        <end position="1018"/>
    </location>
</feature>
<evidence type="ECO:0000256" key="7">
    <source>
        <dbReference type="ARBA" id="ARBA00023306"/>
    </source>
</evidence>
<keyword evidence="6" id="KW-0226">DNA condensation</keyword>
<dbReference type="InterPro" id="IPR025977">
    <property type="entry name" value="Cnd3_C"/>
</dbReference>
<dbReference type="AlphaFoldDB" id="A0A9N8DUB8"/>
<dbReference type="Pfam" id="PF12719">
    <property type="entry name" value="Cnd3"/>
    <property type="match status" value="1"/>
</dbReference>
<feature type="compositionally biased region" description="Acidic residues" evidence="9">
    <location>
        <begin position="951"/>
        <end position="967"/>
    </location>
</feature>
<sequence length="1018" mass="111880">MTKKLEKELRKVLLPHFESYQKQGQLDEACELSVDASAKQLMTKLQQLEVSTRLESLTLNNKNDDEEEPSDFEEALGRELVQYIDATVSTEASSDLQDCVDRVLSLSAAIAIPFTSSQDQHHVGSMVLSRALDYSVVLLERVRGHGCLLLGKLVTSLKKLQLEKTDNTNILEWIDESLVAVEETLEPRLQDKAQMVRSHAIKAAGAFFVTPDDEEAHSDILEAMMWNMAHDPSVNNRIVAVQCTPANPTTMDELIARVRDIKPKVRAEALTVLAKKTQGISHLTEAQMVDLIRFGLTERCQATKKAASKMICCGWMKSAKYDPIALLQSLNVLDNEDEANRALEVVMEAAQDSNSDLLEELSDPEQRAFCSGVAKAAECIKNGEGGDEEQQLQPEKLFFLRARCKSVLASKTLTWAQQDAITNKLIPDVPLLCEVIGKHATMLIQAIDDNDEAKGDVESFICLQLLQLAEVSNLSEEGSRRHFAYVMKDMLSSIKTPDDLVEGCIQALRLTCVGEDEMAGSISAIIKTINSKETGETDTDGEEEPDAELTTIKLVRTLSVLTVYLETASSELSSNPAVDDFVKCIVPSVTHNDTLVREAAIGCFGKLGLFADETTLLSEFKPLMLQVAAHEDEKLEIRAQALLALADWSMIFSECLTACHVGDNEELSFTEVVRELLDDARISAVCVASEVAAKLLFAGKVCDSEWMAKLLTIYFHPHFADMDADDEDIKEVGSPVRLQQLLGLFFPAVCIKEDSGGRDALMGSIASILDLVYVQTPTKLNNSNGKKSRKKVTWPVKDMVLYVCETVNSKNEEEEDDATVVQGSGEDDPANTTTAGVSVAQTEAVDMNSSSLLASIQLADFLAKQSHILTTTDSRTLCKLLGAADFDAEEEETKNVKSLKETMEVLGTQILDETSLNCLSDLNEYLAGIEFDSESEEEEEPGAGDIRGTASDDDEGGGDDNEIDLSDDLMKSLEELKIDEPLNKENPGKSTKKRSSKGRKNSGESTSTRRSRRLRTVN</sequence>
<evidence type="ECO:0000313" key="11">
    <source>
        <dbReference type="EMBL" id="CAB9508485.1"/>
    </source>
</evidence>
<dbReference type="GO" id="GO:0000793">
    <property type="term" value="C:condensed chromosome"/>
    <property type="evidence" value="ECO:0007669"/>
    <property type="project" value="TreeGrafter"/>
</dbReference>
<evidence type="ECO:0000256" key="3">
    <source>
        <dbReference type="ARBA" id="ARBA00022454"/>
    </source>
</evidence>
<keyword evidence="5" id="KW-0498">Mitosis</keyword>
<evidence type="ECO:0000259" key="10">
    <source>
        <dbReference type="Pfam" id="PF12719"/>
    </source>
</evidence>
<keyword evidence="7" id="KW-0131">Cell cycle</keyword>
<dbReference type="SUPFAM" id="SSF48371">
    <property type="entry name" value="ARM repeat"/>
    <property type="match status" value="1"/>
</dbReference>
<feature type="compositionally biased region" description="Basic residues" evidence="9">
    <location>
        <begin position="990"/>
        <end position="1000"/>
    </location>
</feature>
<accession>A0A9N8DUB8</accession>